<dbReference type="NCBIfam" id="TIGR00229">
    <property type="entry name" value="sensory_box"/>
    <property type="match status" value="2"/>
</dbReference>
<dbReference type="Pfam" id="PF08448">
    <property type="entry name" value="PAS_4"/>
    <property type="match status" value="1"/>
</dbReference>
<keyword evidence="4" id="KW-0175">Coiled coil</keyword>
<dbReference type="InterPro" id="IPR005467">
    <property type="entry name" value="His_kinase_dom"/>
</dbReference>
<feature type="domain" description="PAS" evidence="7">
    <location>
        <begin position="167"/>
        <end position="223"/>
    </location>
</feature>
<dbReference type="EMBL" id="BRXS01000005">
    <property type="protein sequence ID" value="GLC26969.1"/>
    <property type="molecule type" value="Genomic_DNA"/>
</dbReference>
<dbReference type="InterPro" id="IPR000700">
    <property type="entry name" value="PAS-assoc_C"/>
</dbReference>
<evidence type="ECO:0000256" key="3">
    <source>
        <dbReference type="ARBA" id="ARBA00023012"/>
    </source>
</evidence>
<comment type="caution">
    <text evidence="9">The sequence shown here is derived from an EMBL/GenBank/DDBJ whole genome shotgun (WGS) entry which is preliminary data.</text>
</comment>
<dbReference type="CDD" id="cd16917">
    <property type="entry name" value="HATPase_UhpB-NarQ-NarX-like"/>
    <property type="match status" value="1"/>
</dbReference>
<evidence type="ECO:0000259" key="7">
    <source>
        <dbReference type="PROSITE" id="PS50112"/>
    </source>
</evidence>
<dbReference type="GO" id="GO:0000155">
    <property type="term" value="F:phosphorelay sensor kinase activity"/>
    <property type="evidence" value="ECO:0007669"/>
    <property type="project" value="InterPro"/>
</dbReference>
<feature type="domain" description="PAC" evidence="8">
    <location>
        <begin position="242"/>
        <end position="294"/>
    </location>
</feature>
<dbReference type="GO" id="GO:0046983">
    <property type="term" value="F:protein dimerization activity"/>
    <property type="evidence" value="ECO:0007669"/>
    <property type="project" value="InterPro"/>
</dbReference>
<dbReference type="PANTHER" id="PTHR24421:SF58">
    <property type="entry name" value="SIGNAL TRANSDUCTION HISTIDINE-PROTEIN KINASE_PHOSPHATASE UHPB"/>
    <property type="match status" value="1"/>
</dbReference>
<evidence type="ECO:0000256" key="2">
    <source>
        <dbReference type="ARBA" id="ARBA00022777"/>
    </source>
</evidence>
<dbReference type="InterPro" id="IPR000014">
    <property type="entry name" value="PAS"/>
</dbReference>
<dbReference type="InterPro" id="IPR011712">
    <property type="entry name" value="Sig_transdc_His_kin_sub3_dim/P"/>
</dbReference>
<evidence type="ECO:0000313" key="10">
    <source>
        <dbReference type="Proteomes" id="UP001161325"/>
    </source>
</evidence>
<name>A0AA37VFJ7_9BACT</name>
<dbReference type="InterPro" id="IPR003594">
    <property type="entry name" value="HATPase_dom"/>
</dbReference>
<evidence type="ECO:0000256" key="1">
    <source>
        <dbReference type="ARBA" id="ARBA00022679"/>
    </source>
</evidence>
<dbReference type="Pfam" id="PF02518">
    <property type="entry name" value="HATPase_c"/>
    <property type="match status" value="1"/>
</dbReference>
<feature type="domain" description="Histidine kinase" evidence="6">
    <location>
        <begin position="425"/>
        <end position="518"/>
    </location>
</feature>
<dbReference type="InterPro" id="IPR013767">
    <property type="entry name" value="PAS_fold"/>
</dbReference>
<dbReference type="SMART" id="SM00086">
    <property type="entry name" value="PAC"/>
    <property type="match status" value="2"/>
</dbReference>
<dbReference type="SMART" id="SM00091">
    <property type="entry name" value="PAS"/>
    <property type="match status" value="2"/>
</dbReference>
<dbReference type="Gene3D" id="3.30.450.20">
    <property type="entry name" value="PAS domain"/>
    <property type="match status" value="2"/>
</dbReference>
<dbReference type="InterPro" id="IPR035965">
    <property type="entry name" value="PAS-like_dom_sf"/>
</dbReference>
<evidence type="ECO:0000256" key="4">
    <source>
        <dbReference type="SAM" id="Coils"/>
    </source>
</evidence>
<sequence length="535" mass="58502">MAALRGVRSRRAPRRAGPWEAPVKEDRRARQVEAALAASEEQYRLIVDGARDYAILTTDTEGRIATWSPGAEAVYGWTAREAVGQDSAMTFVPEDRAVGVPRLELEIARRDGMAPDVRWHQRRDGARVFIEGTTRALRDGEGALRGFLKVGQDVTQRRALDEALRASEARYRTLVENVRDYAIFLLDPAGIITEWTAGAERVKGYTAREVVGRHLALFYPPEDVAAGEVERELAEAAATGRAEREAWRVRKGGERFWVNEIATAIRDADGQLAGFTKISRDLTERRLAAEAAEQRRLAAARDELRRALAAAEEAERRRLARELHDQLGQHLTGFALGLGEVRRQLAAGNPADARLDQLEELARLMTRDARSLALELRPPELDDVGLASALATYVRDWGERHGVAAELAVLGAVDDDVPAEAGSALYRIVQEALTNVARHAQASQVSVILEKPNGEVRLLVEDDGRGFDADDTAVRVRAERRLGMAGMRERAALAGGTLAIESSPGAGTTLLVRIPMRAPAPRAQAADTSIAESPP</sequence>
<feature type="region of interest" description="Disordered" evidence="5">
    <location>
        <begin position="1"/>
        <end position="23"/>
    </location>
</feature>
<dbReference type="PROSITE" id="PS50113">
    <property type="entry name" value="PAC"/>
    <property type="match status" value="2"/>
</dbReference>
<keyword evidence="2 9" id="KW-0418">Kinase</keyword>
<dbReference type="SUPFAM" id="SSF55874">
    <property type="entry name" value="ATPase domain of HSP90 chaperone/DNA topoisomerase II/histidine kinase"/>
    <property type="match status" value="1"/>
</dbReference>
<feature type="coiled-coil region" evidence="4">
    <location>
        <begin position="290"/>
        <end position="317"/>
    </location>
</feature>
<protein>
    <submittedName>
        <fullName evidence="9">Histidine kinase</fullName>
    </submittedName>
</protein>
<dbReference type="Pfam" id="PF07730">
    <property type="entry name" value="HisKA_3"/>
    <property type="match status" value="1"/>
</dbReference>
<dbReference type="InterPro" id="IPR001610">
    <property type="entry name" value="PAC"/>
</dbReference>
<dbReference type="Pfam" id="PF00989">
    <property type="entry name" value="PAS"/>
    <property type="match status" value="1"/>
</dbReference>
<dbReference type="GO" id="GO:0016020">
    <property type="term" value="C:membrane"/>
    <property type="evidence" value="ECO:0007669"/>
    <property type="project" value="InterPro"/>
</dbReference>
<feature type="domain" description="PAS" evidence="7">
    <location>
        <begin position="39"/>
        <end position="110"/>
    </location>
</feature>
<dbReference type="InterPro" id="IPR036890">
    <property type="entry name" value="HATPase_C_sf"/>
</dbReference>
<dbReference type="CDD" id="cd00130">
    <property type="entry name" value="PAS"/>
    <property type="match status" value="2"/>
</dbReference>
<proteinExistence type="predicted"/>
<evidence type="ECO:0000259" key="8">
    <source>
        <dbReference type="PROSITE" id="PS50113"/>
    </source>
</evidence>
<organism evidence="9 10">
    <name type="scientific">Roseisolibacter agri</name>
    <dbReference type="NCBI Taxonomy" id="2014610"/>
    <lineage>
        <taxon>Bacteria</taxon>
        <taxon>Pseudomonadati</taxon>
        <taxon>Gemmatimonadota</taxon>
        <taxon>Gemmatimonadia</taxon>
        <taxon>Gemmatimonadales</taxon>
        <taxon>Gemmatimonadaceae</taxon>
        <taxon>Roseisolibacter</taxon>
    </lineage>
</organism>
<dbReference type="PANTHER" id="PTHR24421">
    <property type="entry name" value="NITRATE/NITRITE SENSOR PROTEIN NARX-RELATED"/>
    <property type="match status" value="1"/>
</dbReference>
<evidence type="ECO:0000259" key="6">
    <source>
        <dbReference type="PROSITE" id="PS50109"/>
    </source>
</evidence>
<evidence type="ECO:0000313" key="9">
    <source>
        <dbReference type="EMBL" id="GLC26969.1"/>
    </source>
</evidence>
<dbReference type="SUPFAM" id="SSF55785">
    <property type="entry name" value="PYP-like sensor domain (PAS domain)"/>
    <property type="match status" value="2"/>
</dbReference>
<dbReference type="SMART" id="SM00387">
    <property type="entry name" value="HATPase_c"/>
    <property type="match status" value="1"/>
</dbReference>
<dbReference type="Gene3D" id="1.20.5.1930">
    <property type="match status" value="1"/>
</dbReference>
<keyword evidence="10" id="KW-1185">Reference proteome</keyword>
<dbReference type="PROSITE" id="PS50109">
    <property type="entry name" value="HIS_KIN"/>
    <property type="match status" value="1"/>
</dbReference>
<reference evidence="9" key="1">
    <citation type="submission" date="2022-08" db="EMBL/GenBank/DDBJ databases">
        <title>Draft genome sequencing of Roseisolibacter agri AW1220.</title>
        <authorList>
            <person name="Tobiishi Y."/>
            <person name="Tonouchi A."/>
        </authorList>
    </citation>
    <scope>NUCLEOTIDE SEQUENCE</scope>
    <source>
        <strain evidence="9">AW1220</strain>
    </source>
</reference>
<dbReference type="Proteomes" id="UP001161325">
    <property type="component" value="Unassembled WGS sequence"/>
</dbReference>
<feature type="domain" description="PAC" evidence="8">
    <location>
        <begin position="113"/>
        <end position="166"/>
    </location>
</feature>
<dbReference type="GO" id="GO:0006355">
    <property type="term" value="P:regulation of DNA-templated transcription"/>
    <property type="evidence" value="ECO:0007669"/>
    <property type="project" value="InterPro"/>
</dbReference>
<dbReference type="AlphaFoldDB" id="A0AA37VFJ7"/>
<keyword evidence="1" id="KW-0808">Transferase</keyword>
<dbReference type="PROSITE" id="PS50112">
    <property type="entry name" value="PAS"/>
    <property type="match status" value="2"/>
</dbReference>
<gene>
    <name evidence="9" type="ORF">rosag_34820</name>
</gene>
<dbReference type="Gene3D" id="3.30.565.10">
    <property type="entry name" value="Histidine kinase-like ATPase, C-terminal domain"/>
    <property type="match status" value="1"/>
</dbReference>
<dbReference type="InterPro" id="IPR013656">
    <property type="entry name" value="PAS_4"/>
</dbReference>
<dbReference type="InterPro" id="IPR050482">
    <property type="entry name" value="Sensor_HK_TwoCompSys"/>
</dbReference>
<accession>A0AA37VFJ7</accession>
<keyword evidence="3" id="KW-0902">Two-component regulatory system</keyword>
<evidence type="ECO:0000256" key="5">
    <source>
        <dbReference type="SAM" id="MobiDB-lite"/>
    </source>
</evidence>